<keyword evidence="5" id="KW-1185">Reference proteome</keyword>
<feature type="domain" description="DUF306" evidence="2">
    <location>
        <begin position="119"/>
        <end position="221"/>
    </location>
</feature>
<protein>
    <submittedName>
        <fullName evidence="4">DUF4377 domain-containing protein</fullName>
    </submittedName>
</protein>
<dbReference type="InterPro" id="IPR038670">
    <property type="entry name" value="HslJ-like_sf"/>
</dbReference>
<evidence type="ECO:0000256" key="1">
    <source>
        <dbReference type="SAM" id="SignalP"/>
    </source>
</evidence>
<reference evidence="4 5" key="1">
    <citation type="submission" date="2024-09" db="EMBL/GenBank/DDBJ databases">
        <authorList>
            <person name="Sun Q."/>
            <person name="Mori K."/>
        </authorList>
    </citation>
    <scope>NUCLEOTIDE SEQUENCE [LARGE SCALE GENOMIC DNA]</scope>
    <source>
        <strain evidence="4 5">CECT 8300</strain>
    </source>
</reference>
<evidence type="ECO:0000313" key="4">
    <source>
        <dbReference type="EMBL" id="MFB9105793.1"/>
    </source>
</evidence>
<dbReference type="PROSITE" id="PS51257">
    <property type="entry name" value="PROKAR_LIPOPROTEIN"/>
    <property type="match status" value="1"/>
</dbReference>
<name>A0ABV5H1Y2_9FLAO</name>
<dbReference type="InterPro" id="IPR053147">
    <property type="entry name" value="Hsp_HslJ-like"/>
</dbReference>
<dbReference type="Pfam" id="PF14302">
    <property type="entry name" value="DUF4377"/>
    <property type="match status" value="1"/>
</dbReference>
<dbReference type="InterPro" id="IPR025485">
    <property type="entry name" value="DUF4377"/>
</dbReference>
<dbReference type="Pfam" id="PF03724">
    <property type="entry name" value="META"/>
    <property type="match status" value="1"/>
</dbReference>
<dbReference type="EMBL" id="JBHMFA010000009">
    <property type="protein sequence ID" value="MFB9105793.1"/>
    <property type="molecule type" value="Genomic_DNA"/>
</dbReference>
<dbReference type="RefSeq" id="WP_290272129.1">
    <property type="nucleotide sequence ID" value="NZ_JAUFQP010000013.1"/>
</dbReference>
<dbReference type="PANTHER" id="PTHR35535:SF1">
    <property type="entry name" value="HEAT SHOCK PROTEIN HSLJ"/>
    <property type="match status" value="1"/>
</dbReference>
<proteinExistence type="predicted"/>
<evidence type="ECO:0000313" key="5">
    <source>
        <dbReference type="Proteomes" id="UP001589590"/>
    </source>
</evidence>
<dbReference type="InterPro" id="IPR005184">
    <property type="entry name" value="DUF306_Meta_HslJ"/>
</dbReference>
<dbReference type="Proteomes" id="UP001589590">
    <property type="component" value="Unassembled WGS sequence"/>
</dbReference>
<dbReference type="Gene3D" id="2.40.128.270">
    <property type="match status" value="1"/>
</dbReference>
<feature type="domain" description="DUF4377" evidence="3">
    <location>
        <begin position="29"/>
        <end position="109"/>
    </location>
</feature>
<comment type="caution">
    <text evidence="4">The sequence shown here is derived from an EMBL/GenBank/DDBJ whole genome shotgun (WGS) entry which is preliminary data.</text>
</comment>
<evidence type="ECO:0000259" key="3">
    <source>
        <dbReference type="Pfam" id="PF14302"/>
    </source>
</evidence>
<feature type="chain" id="PRO_5046672469" evidence="1">
    <location>
        <begin position="25"/>
        <end position="225"/>
    </location>
</feature>
<dbReference type="PANTHER" id="PTHR35535">
    <property type="entry name" value="HEAT SHOCK PROTEIN HSLJ"/>
    <property type="match status" value="1"/>
</dbReference>
<sequence>MTFLKNLSFTLIFAFLLTSCSASKTTTLWVNSIKSDCTGGNGSRTCMQVYKGENLNDAKWLNFYAPIEGFKFETGYLQKLKVKETSLDKKDRPADASSITYSLIKVLEKKQDPALGLHDIWAVTNINGKAITATANTPTLEINLTKMKVYGTDGCNNYTGDITKLKSNQITFDKLASTQKLCLDMQIPDSFNNALSNTVSYKRENLTLTFFDLDSNETLRLKKVD</sequence>
<gene>
    <name evidence="4" type="ORF">ACFFU1_12875</name>
</gene>
<feature type="signal peptide" evidence="1">
    <location>
        <begin position="1"/>
        <end position="24"/>
    </location>
</feature>
<evidence type="ECO:0000259" key="2">
    <source>
        <dbReference type="Pfam" id="PF03724"/>
    </source>
</evidence>
<keyword evidence="1" id="KW-0732">Signal</keyword>
<accession>A0ABV5H1Y2</accession>
<organism evidence="4 5">
    <name type="scientific">Algibacter miyuki</name>
    <dbReference type="NCBI Taxonomy" id="1306933"/>
    <lineage>
        <taxon>Bacteria</taxon>
        <taxon>Pseudomonadati</taxon>
        <taxon>Bacteroidota</taxon>
        <taxon>Flavobacteriia</taxon>
        <taxon>Flavobacteriales</taxon>
        <taxon>Flavobacteriaceae</taxon>
        <taxon>Algibacter</taxon>
    </lineage>
</organism>